<dbReference type="SUPFAM" id="SSF56112">
    <property type="entry name" value="Protein kinase-like (PK-like)"/>
    <property type="match status" value="1"/>
</dbReference>
<dbReference type="RefSeq" id="WP_368380433.1">
    <property type="nucleotide sequence ID" value="NZ_JBFRYA010000003.1"/>
</dbReference>
<organism evidence="2 3">
    <name type="scientific">Zhongshania guokunii</name>
    <dbReference type="NCBI Taxonomy" id="641783"/>
    <lineage>
        <taxon>Bacteria</taxon>
        <taxon>Pseudomonadati</taxon>
        <taxon>Pseudomonadota</taxon>
        <taxon>Gammaproteobacteria</taxon>
        <taxon>Cellvibrionales</taxon>
        <taxon>Spongiibacteraceae</taxon>
        <taxon>Zhongshania</taxon>
    </lineage>
</organism>
<proteinExistence type="predicted"/>
<evidence type="ECO:0000259" key="1">
    <source>
        <dbReference type="Pfam" id="PF01636"/>
    </source>
</evidence>
<name>A0ABV3U3Q6_9GAMM</name>
<dbReference type="Proteomes" id="UP001557485">
    <property type="component" value="Unassembled WGS sequence"/>
</dbReference>
<comment type="caution">
    <text evidence="2">The sequence shown here is derived from an EMBL/GenBank/DDBJ whole genome shotgun (WGS) entry which is preliminary data.</text>
</comment>
<sequence length="343" mass="39065">MDHILKELHSWCLQQLSLDAADAASELVVVSGDASFRSYYRLPLAAGGSVIAVHAPPDKEDNRAFTTVQALLHKHGARVPALLGWDKPRGFLLQEDFGDQLLWPLLVNSAAADHYYRQAFGVMLAMQRIPNDQHSLPEYDEARLSAEMNLFSEWFVSGLLGYQFDADELVMLRGVFGLLSTRAVAQSQVLVHRDFHSRNLMVLADERLGMIDFQDAVVGPVSYDLVSLIRDCYVSWPEEQVDDWIEVYRLMAMRAGVLKAVSAEGFRQDVDWMGLQRHIKVLGIFARLNLRDGKTAYMADLPLVLEYTLSIASRYPEFDEFLSWFDRKLMPLICQQSWFKDDE</sequence>
<feature type="domain" description="Aminoglycoside phosphotransferase" evidence="1">
    <location>
        <begin position="28"/>
        <end position="248"/>
    </location>
</feature>
<dbReference type="InterPro" id="IPR011009">
    <property type="entry name" value="Kinase-like_dom_sf"/>
</dbReference>
<protein>
    <submittedName>
        <fullName evidence="2">Aminoglycoside phosphotransferase family protein</fullName>
    </submittedName>
</protein>
<keyword evidence="3" id="KW-1185">Reference proteome</keyword>
<gene>
    <name evidence="2" type="ORF">AB4876_04380</name>
</gene>
<dbReference type="EMBL" id="JBFRYA010000003">
    <property type="protein sequence ID" value="MEX1668135.1"/>
    <property type="molecule type" value="Genomic_DNA"/>
</dbReference>
<evidence type="ECO:0000313" key="2">
    <source>
        <dbReference type="EMBL" id="MEX1668135.1"/>
    </source>
</evidence>
<evidence type="ECO:0000313" key="3">
    <source>
        <dbReference type="Proteomes" id="UP001557485"/>
    </source>
</evidence>
<dbReference type="InterPro" id="IPR002575">
    <property type="entry name" value="Aminoglycoside_PTrfase"/>
</dbReference>
<reference evidence="2 3" key="1">
    <citation type="journal article" date="2011" name="Int. J. Syst. Evol. Microbiol.">
        <title>Zhongshania antarctica gen. nov., sp. nov. and Zhongshania guokunii sp. nov., gammaproteobacteria respectively isolated from coastal attached (fast) ice and surface seawater of the Antarctic.</title>
        <authorList>
            <person name="Li H.J."/>
            <person name="Zhang X.Y."/>
            <person name="Chen C.X."/>
            <person name="Zhang Y.J."/>
            <person name="Gao Z.M."/>
            <person name="Yu Y."/>
            <person name="Chen X.L."/>
            <person name="Chen B."/>
            <person name="Zhang Y.Z."/>
        </authorList>
    </citation>
    <scope>NUCLEOTIDE SEQUENCE [LARGE SCALE GENOMIC DNA]</scope>
    <source>
        <strain evidence="2 3">ZS6-22T</strain>
    </source>
</reference>
<dbReference type="Gene3D" id="3.90.1200.10">
    <property type="match status" value="1"/>
</dbReference>
<accession>A0ABV3U3Q6</accession>
<dbReference type="Pfam" id="PF01636">
    <property type="entry name" value="APH"/>
    <property type="match status" value="1"/>
</dbReference>
<dbReference type="Gene3D" id="3.30.200.20">
    <property type="entry name" value="Phosphorylase Kinase, domain 1"/>
    <property type="match status" value="1"/>
</dbReference>